<reference evidence="3" key="1">
    <citation type="submission" date="2018-06" db="EMBL/GenBank/DDBJ databases">
        <authorList>
            <person name="Zhirakovskaya E."/>
        </authorList>
    </citation>
    <scope>NUCLEOTIDE SEQUENCE</scope>
</reference>
<evidence type="ECO:0000259" key="2">
    <source>
        <dbReference type="PROSITE" id="PS51411"/>
    </source>
</evidence>
<organism evidence="3">
    <name type="scientific">hydrothermal vent metagenome</name>
    <dbReference type="NCBI Taxonomy" id="652676"/>
    <lineage>
        <taxon>unclassified sequences</taxon>
        <taxon>metagenomes</taxon>
        <taxon>ecological metagenomes</taxon>
    </lineage>
</organism>
<protein>
    <submittedName>
        <fullName evidence="3">Stage 0 sporulation protein YaaT</fullName>
    </submittedName>
</protein>
<evidence type="ECO:0000313" key="3">
    <source>
        <dbReference type="EMBL" id="VAW14792.1"/>
    </source>
</evidence>
<dbReference type="PANTHER" id="PTHR43830">
    <property type="entry name" value="PROTEIN PSP1"/>
    <property type="match status" value="1"/>
</dbReference>
<feature type="region of interest" description="Disordered" evidence="1">
    <location>
        <begin position="345"/>
        <end position="375"/>
    </location>
</feature>
<dbReference type="AlphaFoldDB" id="A0A3B0TK05"/>
<dbReference type="PROSITE" id="PS51411">
    <property type="entry name" value="PSP1_C"/>
    <property type="match status" value="1"/>
</dbReference>
<dbReference type="NCBIfam" id="NF041131">
    <property type="entry name" value="RicT_YaaT_fam"/>
    <property type="match status" value="1"/>
</dbReference>
<sequence length="375" mass="43039">MEKYNAVERGICAGKVGSCSKLDATDWLSDLRNITNPGEIIEVRFKNTRKDYYRNVNNLKLKPGDIIAVEASPGHDIGIVSLMGDLVLEQMKRHKVTLVNGDFRKVYRKARPIDIDKWKKAISLEHTTMIKSRQIAADLKLDMKIGDVEYQGDQTKAIFYYIADERVDFRQLIKVLAETFRIRIEMKQIGARQEAGRIGGIGPCGRELCCATWICNFVSVTTNAARYQEISLNPQKLAGQCGKLKCCLNFEVDAYIDAQKKFPPNNIPIKTKKGNYIFQKADIFNGIFWYSLEQEAPLNQVPVRIEDVKEIIRLNKLGKIPEILTREIAELNIQGEDKIHNVVGQDSLNRFDKPKRHSKKKKRFIRNSPQRKNRR</sequence>
<dbReference type="GO" id="GO:0005737">
    <property type="term" value="C:cytoplasm"/>
    <property type="evidence" value="ECO:0007669"/>
    <property type="project" value="TreeGrafter"/>
</dbReference>
<gene>
    <name evidence="3" type="ORF">MNBD_BACTEROID01-1299</name>
</gene>
<feature type="domain" description="PSP1 C-terminal" evidence="2">
    <location>
        <begin position="104"/>
        <end position="189"/>
    </location>
</feature>
<dbReference type="InterPro" id="IPR007557">
    <property type="entry name" value="PSP1_C"/>
</dbReference>
<accession>A0A3B0TK05</accession>
<name>A0A3B0TK05_9ZZZZ</name>
<dbReference type="PANTHER" id="PTHR43830:SF3">
    <property type="entry name" value="PROTEIN PSP1"/>
    <property type="match status" value="1"/>
</dbReference>
<evidence type="ECO:0000256" key="1">
    <source>
        <dbReference type="SAM" id="MobiDB-lite"/>
    </source>
</evidence>
<dbReference type="Pfam" id="PF04468">
    <property type="entry name" value="PSP1"/>
    <property type="match status" value="1"/>
</dbReference>
<dbReference type="InterPro" id="IPR047767">
    <property type="entry name" value="PSP1-like"/>
</dbReference>
<feature type="compositionally biased region" description="Basic residues" evidence="1">
    <location>
        <begin position="353"/>
        <end position="375"/>
    </location>
</feature>
<dbReference type="EMBL" id="UOEP01000039">
    <property type="protein sequence ID" value="VAW14792.1"/>
    <property type="molecule type" value="Genomic_DNA"/>
</dbReference>
<proteinExistence type="predicted"/>